<evidence type="ECO:0000313" key="2">
    <source>
        <dbReference type="Proteomes" id="UP000258309"/>
    </source>
</evidence>
<comment type="caution">
    <text evidence="1">The sequence shown here is derived from an EMBL/GenBank/DDBJ whole genome shotgun (WGS) entry which is preliminary data.</text>
</comment>
<dbReference type="OMA" id="QIHQIAR"/>
<proteinExistence type="predicted"/>
<dbReference type="OrthoDB" id="2772415at2759"/>
<organism evidence="1 2">
    <name type="scientific">Scytalidium lignicola</name>
    <name type="common">Hyphomycete</name>
    <dbReference type="NCBI Taxonomy" id="5539"/>
    <lineage>
        <taxon>Eukaryota</taxon>
        <taxon>Fungi</taxon>
        <taxon>Dikarya</taxon>
        <taxon>Ascomycota</taxon>
        <taxon>Pezizomycotina</taxon>
        <taxon>Leotiomycetes</taxon>
        <taxon>Leotiomycetes incertae sedis</taxon>
        <taxon>Scytalidium</taxon>
    </lineage>
</organism>
<keyword evidence="2" id="KW-1185">Reference proteome</keyword>
<gene>
    <name evidence="1" type="ORF">B7463_g7276</name>
</gene>
<dbReference type="AlphaFoldDB" id="A0A3E2H6R7"/>
<sequence length="120" mass="13242">MPPPTPTRLVTVDRSKEKANALATSVIKALQDKYHIVHVANCTSIEAVNHVLSSFIREPDILITSSEWFEEEQDEIRGIAQRVTPNVKLIMIPPGLAAQEGESKAAAYLKEQVVESGKLH</sequence>
<feature type="non-terminal residue" evidence="1">
    <location>
        <position position="1"/>
    </location>
</feature>
<name>A0A3E2H6R7_SCYLI</name>
<dbReference type="EMBL" id="NCSJ02000140">
    <property type="protein sequence ID" value="RFU29080.1"/>
    <property type="molecule type" value="Genomic_DNA"/>
</dbReference>
<reference evidence="1 2" key="1">
    <citation type="submission" date="2018-05" db="EMBL/GenBank/DDBJ databases">
        <title>Draft genome sequence of Scytalidium lignicola DSM 105466, a ubiquitous saprotrophic fungus.</title>
        <authorList>
            <person name="Buettner E."/>
            <person name="Gebauer A.M."/>
            <person name="Hofrichter M."/>
            <person name="Liers C."/>
            <person name="Kellner H."/>
        </authorList>
    </citation>
    <scope>NUCLEOTIDE SEQUENCE [LARGE SCALE GENOMIC DNA]</scope>
    <source>
        <strain evidence="1 2">DSM 105466</strain>
    </source>
</reference>
<evidence type="ECO:0000313" key="1">
    <source>
        <dbReference type="EMBL" id="RFU29080.1"/>
    </source>
</evidence>
<dbReference type="Proteomes" id="UP000258309">
    <property type="component" value="Unassembled WGS sequence"/>
</dbReference>
<feature type="non-terminal residue" evidence="1">
    <location>
        <position position="120"/>
    </location>
</feature>
<accession>A0A3E2H6R7</accession>
<protein>
    <submittedName>
        <fullName evidence="1">Uncharacterized protein</fullName>
    </submittedName>
</protein>